<reference evidence="2" key="1">
    <citation type="journal article" date="2022" name="Nat. Commun.">
        <title>Chromosome evolution and the genetic basis of agronomically important traits in greater yam.</title>
        <authorList>
            <person name="Bredeson J.V."/>
            <person name="Lyons J.B."/>
            <person name="Oniyinde I.O."/>
            <person name="Okereke N.R."/>
            <person name="Kolade O."/>
            <person name="Nnabue I."/>
            <person name="Nwadili C.O."/>
            <person name="Hribova E."/>
            <person name="Parker M."/>
            <person name="Nwogha J."/>
            <person name="Shu S."/>
            <person name="Carlson J."/>
            <person name="Kariba R."/>
            <person name="Muthemba S."/>
            <person name="Knop K."/>
            <person name="Barton G.J."/>
            <person name="Sherwood A.V."/>
            <person name="Lopez-Montes A."/>
            <person name="Asiedu R."/>
            <person name="Jamnadass R."/>
            <person name="Muchugi A."/>
            <person name="Goodstein D."/>
            <person name="Egesi C.N."/>
            <person name="Featherston J."/>
            <person name="Asfaw A."/>
            <person name="Simpson G.G."/>
            <person name="Dolezel J."/>
            <person name="Hendre P.S."/>
            <person name="Van Deynze A."/>
            <person name="Kumar P.L."/>
            <person name="Obidiegwu J.E."/>
            <person name="Bhattacharjee R."/>
            <person name="Rokhsar D.S."/>
        </authorList>
    </citation>
    <scope>NUCLEOTIDE SEQUENCE [LARGE SCALE GENOMIC DNA]</scope>
    <source>
        <strain evidence="2">cv. TDa95/00328</strain>
    </source>
</reference>
<name>A0ACB7U138_DIOAL</name>
<gene>
    <name evidence="1" type="ORF">IHE45_19G118100</name>
</gene>
<evidence type="ECO:0000313" key="1">
    <source>
        <dbReference type="EMBL" id="KAH7654031.1"/>
    </source>
</evidence>
<organism evidence="1 2">
    <name type="scientific">Dioscorea alata</name>
    <name type="common">Purple yam</name>
    <dbReference type="NCBI Taxonomy" id="55571"/>
    <lineage>
        <taxon>Eukaryota</taxon>
        <taxon>Viridiplantae</taxon>
        <taxon>Streptophyta</taxon>
        <taxon>Embryophyta</taxon>
        <taxon>Tracheophyta</taxon>
        <taxon>Spermatophyta</taxon>
        <taxon>Magnoliopsida</taxon>
        <taxon>Liliopsida</taxon>
        <taxon>Dioscoreales</taxon>
        <taxon>Dioscoreaceae</taxon>
        <taxon>Dioscorea</taxon>
    </lineage>
</organism>
<accession>A0ACB7U138</accession>
<keyword evidence="2" id="KW-1185">Reference proteome</keyword>
<evidence type="ECO:0000313" key="2">
    <source>
        <dbReference type="Proteomes" id="UP000827976"/>
    </source>
</evidence>
<protein>
    <submittedName>
        <fullName evidence="1">Saposin-like protein</fullName>
    </submittedName>
</protein>
<dbReference type="EMBL" id="CM037029">
    <property type="protein sequence ID" value="KAH7654031.1"/>
    <property type="molecule type" value="Genomic_DNA"/>
</dbReference>
<sequence>MGLKIVLLALFALSISWISSGARELSASDITGVPIEYKNIGDEKIHEVVEKNNQLCAICEEYTAEALSVLGENKTQMDIISILHKACSQLPSLEEQFEIIEILLKQCSKVENYAQECKRLVFEYGPLILASGEKFFETNDVCSIVLSCTSSKTESIGSAQITEASLTDA</sequence>
<proteinExistence type="predicted"/>
<dbReference type="Proteomes" id="UP000827976">
    <property type="component" value="Chromosome 19"/>
</dbReference>
<comment type="caution">
    <text evidence="1">The sequence shown here is derived from an EMBL/GenBank/DDBJ whole genome shotgun (WGS) entry which is preliminary data.</text>
</comment>